<comment type="caution">
    <text evidence="1">The sequence shown here is derived from an EMBL/GenBank/DDBJ whole genome shotgun (WGS) entry which is preliminary data.</text>
</comment>
<dbReference type="EMBL" id="BTSX01000001">
    <property type="protein sequence ID" value="GMS79061.1"/>
    <property type="molecule type" value="Genomic_DNA"/>
</dbReference>
<proteinExistence type="predicted"/>
<evidence type="ECO:0000313" key="1">
    <source>
        <dbReference type="EMBL" id="GMS79061.1"/>
    </source>
</evidence>
<gene>
    <name evidence="1" type="ORF">PENTCL1PPCAC_1236</name>
</gene>
<feature type="non-terminal residue" evidence="1">
    <location>
        <position position="142"/>
    </location>
</feature>
<reference evidence="1" key="1">
    <citation type="submission" date="2023-10" db="EMBL/GenBank/DDBJ databases">
        <title>Genome assembly of Pristionchus species.</title>
        <authorList>
            <person name="Yoshida K."/>
            <person name="Sommer R.J."/>
        </authorList>
    </citation>
    <scope>NUCLEOTIDE SEQUENCE</scope>
    <source>
        <strain evidence="1">RS0144</strain>
    </source>
</reference>
<name>A0AAV5S7X1_9BILA</name>
<dbReference type="Proteomes" id="UP001432027">
    <property type="component" value="Unassembled WGS sequence"/>
</dbReference>
<protein>
    <submittedName>
        <fullName evidence="1">Uncharacterized protein</fullName>
    </submittedName>
</protein>
<organism evidence="1 2">
    <name type="scientific">Pristionchus entomophagus</name>
    <dbReference type="NCBI Taxonomy" id="358040"/>
    <lineage>
        <taxon>Eukaryota</taxon>
        <taxon>Metazoa</taxon>
        <taxon>Ecdysozoa</taxon>
        <taxon>Nematoda</taxon>
        <taxon>Chromadorea</taxon>
        <taxon>Rhabditida</taxon>
        <taxon>Rhabditina</taxon>
        <taxon>Diplogasteromorpha</taxon>
        <taxon>Diplogasteroidea</taxon>
        <taxon>Neodiplogasteridae</taxon>
        <taxon>Pristionchus</taxon>
    </lineage>
</organism>
<feature type="non-terminal residue" evidence="1">
    <location>
        <position position="1"/>
    </location>
</feature>
<keyword evidence="2" id="KW-1185">Reference proteome</keyword>
<sequence length="142" mass="15591">IPHEYIDCSTHGHVIVAVLEGICSSDGTSARRLMDISLPSIHKSLQLEPPILCLVAVHEKLDEPVIRTVSVEWLIINRSGIIGGISKGSSRRMRAIVCPLSLFFSLEVEIVISLTPLSIGSVHPWSRRIVYNGDGAGIRRLF</sequence>
<evidence type="ECO:0000313" key="2">
    <source>
        <dbReference type="Proteomes" id="UP001432027"/>
    </source>
</evidence>
<dbReference type="AlphaFoldDB" id="A0AAV5S7X1"/>
<accession>A0AAV5S7X1</accession>